<evidence type="ECO:0000313" key="3">
    <source>
        <dbReference type="Proteomes" id="UP001219605"/>
    </source>
</evidence>
<proteinExistence type="predicted"/>
<gene>
    <name evidence="2" type="ORF">PVK37_05615</name>
</gene>
<accession>A0ABY7ZSD9</accession>
<keyword evidence="1" id="KW-0812">Transmembrane</keyword>
<keyword evidence="1" id="KW-0472">Membrane</keyword>
<feature type="transmembrane region" description="Helical" evidence="1">
    <location>
        <begin position="12"/>
        <end position="35"/>
    </location>
</feature>
<name>A0ABY7ZSD9_9ACTN</name>
<evidence type="ECO:0008006" key="4">
    <source>
        <dbReference type="Google" id="ProtNLM"/>
    </source>
</evidence>
<organism evidence="2 3">
    <name type="scientific">Micromonospora cathayae</name>
    <dbReference type="NCBI Taxonomy" id="3028804"/>
    <lineage>
        <taxon>Bacteria</taxon>
        <taxon>Bacillati</taxon>
        <taxon>Actinomycetota</taxon>
        <taxon>Actinomycetes</taxon>
        <taxon>Micromonosporales</taxon>
        <taxon>Micromonosporaceae</taxon>
        <taxon>Micromonospora</taxon>
    </lineage>
</organism>
<protein>
    <recommendedName>
        <fullName evidence="4">DUF4878 domain-containing protein</fullName>
    </recommendedName>
</protein>
<reference evidence="2 3" key="1">
    <citation type="submission" date="2023-02" db="EMBL/GenBank/DDBJ databases">
        <authorList>
            <person name="Mo P."/>
        </authorList>
    </citation>
    <scope>NUCLEOTIDE SEQUENCE [LARGE SCALE GENOMIC DNA]</scope>
    <source>
        <strain evidence="2 3">HUAS 3</strain>
    </source>
</reference>
<sequence length="146" mass="15831">MADESELSARGFVIAMLGVGVLLCCGVPGGAIYLVRKDNRDEVGIRAAGDAYLTAVVRGDFDAAYDLLCKADRSRESRAAWVARGPLDPAPSGFRITDVTFERPMHTPTLRTVIAEVSYPGRPSREVHLPVEQQGGDWKMCSPQLP</sequence>
<evidence type="ECO:0000313" key="2">
    <source>
        <dbReference type="EMBL" id="WDZ85907.1"/>
    </source>
</evidence>
<evidence type="ECO:0000256" key="1">
    <source>
        <dbReference type="SAM" id="Phobius"/>
    </source>
</evidence>
<keyword evidence="1" id="KW-1133">Transmembrane helix</keyword>
<keyword evidence="3" id="KW-1185">Reference proteome</keyword>
<dbReference type="Proteomes" id="UP001219605">
    <property type="component" value="Chromosome"/>
</dbReference>
<dbReference type="EMBL" id="CP118615">
    <property type="protein sequence ID" value="WDZ85907.1"/>
    <property type="molecule type" value="Genomic_DNA"/>
</dbReference>
<dbReference type="RefSeq" id="WP_275032669.1">
    <property type="nucleotide sequence ID" value="NZ_CP118615.1"/>
</dbReference>